<evidence type="ECO:0000313" key="9">
    <source>
        <dbReference type="EMBL" id="MDT0618158.1"/>
    </source>
</evidence>
<dbReference type="InterPro" id="IPR051156">
    <property type="entry name" value="Mito/Outer_Membr_Metalloprot"/>
</dbReference>
<comment type="similarity">
    <text evidence="6">Belongs to the peptidase M48 family.</text>
</comment>
<keyword evidence="4 6" id="KW-0862">Zinc</keyword>
<evidence type="ECO:0000256" key="3">
    <source>
        <dbReference type="ARBA" id="ARBA00022801"/>
    </source>
</evidence>
<accession>A0ABU3B6T3</accession>
<dbReference type="Pfam" id="PF01435">
    <property type="entry name" value="Peptidase_M48"/>
    <property type="match status" value="1"/>
</dbReference>
<keyword evidence="2" id="KW-0479">Metal-binding</keyword>
<gene>
    <name evidence="9" type="ORF">RM531_06705</name>
</gene>
<dbReference type="PANTHER" id="PTHR22726">
    <property type="entry name" value="METALLOENDOPEPTIDASE OMA1"/>
    <property type="match status" value="1"/>
</dbReference>
<reference evidence="9 10" key="1">
    <citation type="submission" date="2023-09" db="EMBL/GenBank/DDBJ databases">
        <authorList>
            <person name="Rey-Velasco X."/>
        </authorList>
    </citation>
    <scope>NUCLEOTIDE SEQUENCE [LARGE SCALE GENOMIC DNA]</scope>
    <source>
        <strain evidence="9 10">P385</strain>
    </source>
</reference>
<organism evidence="9 10">
    <name type="scientific">Spectribacter acetivorans</name>
    <dbReference type="NCBI Taxonomy" id="3075603"/>
    <lineage>
        <taxon>Bacteria</taxon>
        <taxon>Pseudomonadati</taxon>
        <taxon>Pseudomonadota</taxon>
        <taxon>Gammaproteobacteria</taxon>
        <taxon>Salinisphaerales</taxon>
        <taxon>Salinisphaeraceae</taxon>
        <taxon>Spectribacter</taxon>
    </lineage>
</organism>
<evidence type="ECO:0000256" key="6">
    <source>
        <dbReference type="RuleBase" id="RU003983"/>
    </source>
</evidence>
<feature type="chain" id="PRO_5046707525" evidence="7">
    <location>
        <begin position="21"/>
        <end position="261"/>
    </location>
</feature>
<dbReference type="PROSITE" id="PS51257">
    <property type="entry name" value="PROKAR_LIPOPROTEIN"/>
    <property type="match status" value="1"/>
</dbReference>
<keyword evidence="3 6" id="KW-0378">Hydrolase</keyword>
<keyword evidence="5 6" id="KW-0482">Metalloprotease</keyword>
<comment type="cofactor">
    <cofactor evidence="6">
        <name>Zn(2+)</name>
        <dbReference type="ChEBI" id="CHEBI:29105"/>
    </cofactor>
    <text evidence="6">Binds 1 zinc ion per subunit.</text>
</comment>
<feature type="domain" description="Peptidase M48" evidence="8">
    <location>
        <begin position="58"/>
        <end position="239"/>
    </location>
</feature>
<keyword evidence="10" id="KW-1185">Reference proteome</keyword>
<evidence type="ECO:0000256" key="5">
    <source>
        <dbReference type="ARBA" id="ARBA00023049"/>
    </source>
</evidence>
<dbReference type="Proteomes" id="UP001259982">
    <property type="component" value="Unassembled WGS sequence"/>
</dbReference>
<dbReference type="RefSeq" id="WP_311658237.1">
    <property type="nucleotide sequence ID" value="NZ_JAVRHY010000005.1"/>
</dbReference>
<dbReference type="CDD" id="cd07331">
    <property type="entry name" value="M48C_Oma1_like"/>
    <property type="match status" value="1"/>
</dbReference>
<evidence type="ECO:0000256" key="7">
    <source>
        <dbReference type="SAM" id="SignalP"/>
    </source>
</evidence>
<evidence type="ECO:0000313" key="10">
    <source>
        <dbReference type="Proteomes" id="UP001259982"/>
    </source>
</evidence>
<dbReference type="Gene3D" id="3.30.2010.10">
    <property type="entry name" value="Metalloproteases ('zincins'), catalytic domain"/>
    <property type="match status" value="1"/>
</dbReference>
<proteinExistence type="inferred from homology"/>
<dbReference type="PANTHER" id="PTHR22726:SF24">
    <property type="entry name" value="M48 FAMILY METALLOPEPTIDASE"/>
    <property type="match status" value="1"/>
</dbReference>
<evidence type="ECO:0000256" key="4">
    <source>
        <dbReference type="ARBA" id="ARBA00022833"/>
    </source>
</evidence>
<protein>
    <submittedName>
        <fullName evidence="9">M48 family metallopeptidase</fullName>
    </submittedName>
</protein>
<evidence type="ECO:0000259" key="8">
    <source>
        <dbReference type="Pfam" id="PF01435"/>
    </source>
</evidence>
<sequence>MHKRNLIVVLLTALITVACATSPTGRPQLKLFPSSDLAEMGAASYQQMKQETPIEQSSRVNNYVQCVANAITRQTGGTWEVTVFADDQANAFALPGGKIGVYTGLLDVSRNQDQLATVIGHEVAHVLADHGNERVSSQFATQSALQLAGAIAGGGNGGMGQAAMAALGLGAQVGVLLPFSRAQESEADVVGLELMARAGFDPQASVQLWQNMARSSGGSPPEFLSTHPGHESRINKLNENIPKAMPLYQQARNAGRRPNCG</sequence>
<keyword evidence="1 6" id="KW-0645">Protease</keyword>
<keyword evidence="7" id="KW-0732">Signal</keyword>
<dbReference type="EMBL" id="JAVRHY010000005">
    <property type="protein sequence ID" value="MDT0618158.1"/>
    <property type="molecule type" value="Genomic_DNA"/>
</dbReference>
<evidence type="ECO:0000256" key="2">
    <source>
        <dbReference type="ARBA" id="ARBA00022723"/>
    </source>
</evidence>
<feature type="signal peptide" evidence="7">
    <location>
        <begin position="1"/>
        <end position="20"/>
    </location>
</feature>
<name>A0ABU3B6T3_9GAMM</name>
<evidence type="ECO:0000256" key="1">
    <source>
        <dbReference type="ARBA" id="ARBA00022670"/>
    </source>
</evidence>
<comment type="caution">
    <text evidence="9">The sequence shown here is derived from an EMBL/GenBank/DDBJ whole genome shotgun (WGS) entry which is preliminary data.</text>
</comment>
<dbReference type="InterPro" id="IPR001915">
    <property type="entry name" value="Peptidase_M48"/>
</dbReference>